<dbReference type="EMBL" id="BMAW01085508">
    <property type="protein sequence ID" value="GFU43293.1"/>
    <property type="molecule type" value="Genomic_DNA"/>
</dbReference>
<name>A0A8X6R2B2_NEPPI</name>
<gene>
    <name evidence="2" type="ORF">NPIL_12031</name>
</gene>
<organism evidence="2 3">
    <name type="scientific">Nephila pilipes</name>
    <name type="common">Giant wood spider</name>
    <name type="synonym">Nephila maculata</name>
    <dbReference type="NCBI Taxonomy" id="299642"/>
    <lineage>
        <taxon>Eukaryota</taxon>
        <taxon>Metazoa</taxon>
        <taxon>Ecdysozoa</taxon>
        <taxon>Arthropoda</taxon>
        <taxon>Chelicerata</taxon>
        <taxon>Arachnida</taxon>
        <taxon>Araneae</taxon>
        <taxon>Araneomorphae</taxon>
        <taxon>Entelegynae</taxon>
        <taxon>Araneoidea</taxon>
        <taxon>Nephilidae</taxon>
        <taxon>Nephila</taxon>
    </lineage>
</organism>
<keyword evidence="3" id="KW-1185">Reference proteome</keyword>
<evidence type="ECO:0000313" key="2">
    <source>
        <dbReference type="EMBL" id="GFU43293.1"/>
    </source>
</evidence>
<dbReference type="AlphaFoldDB" id="A0A8X6R2B2"/>
<proteinExistence type="predicted"/>
<dbReference type="Proteomes" id="UP000887013">
    <property type="component" value="Unassembled WGS sequence"/>
</dbReference>
<sequence length="73" mass="7763">MPCLRSCSASVWEVGPKTANIKMQSVTQADIEIPHILNLSRAAAPFSHSLVRGEVTAAPPGKRRRGGEGRVAP</sequence>
<comment type="caution">
    <text evidence="2">The sequence shown here is derived from an EMBL/GenBank/DDBJ whole genome shotgun (WGS) entry which is preliminary data.</text>
</comment>
<protein>
    <submittedName>
        <fullName evidence="2">Uncharacterized protein</fullName>
    </submittedName>
</protein>
<evidence type="ECO:0000256" key="1">
    <source>
        <dbReference type="SAM" id="MobiDB-lite"/>
    </source>
</evidence>
<evidence type="ECO:0000313" key="3">
    <source>
        <dbReference type="Proteomes" id="UP000887013"/>
    </source>
</evidence>
<reference evidence="2" key="1">
    <citation type="submission" date="2020-08" db="EMBL/GenBank/DDBJ databases">
        <title>Multicomponent nature underlies the extraordinary mechanical properties of spider dragline silk.</title>
        <authorList>
            <person name="Kono N."/>
            <person name="Nakamura H."/>
            <person name="Mori M."/>
            <person name="Yoshida Y."/>
            <person name="Ohtoshi R."/>
            <person name="Malay A.D."/>
            <person name="Moran D.A.P."/>
            <person name="Tomita M."/>
            <person name="Numata K."/>
            <person name="Arakawa K."/>
        </authorList>
    </citation>
    <scope>NUCLEOTIDE SEQUENCE</scope>
</reference>
<accession>A0A8X6R2B2</accession>
<feature type="region of interest" description="Disordered" evidence="1">
    <location>
        <begin position="53"/>
        <end position="73"/>
    </location>
</feature>